<proteinExistence type="predicted"/>
<evidence type="ECO:0000313" key="2">
    <source>
        <dbReference type="EMBL" id="GAA1868293.1"/>
    </source>
</evidence>
<dbReference type="EMBL" id="BAAAQK010000023">
    <property type="protein sequence ID" value="GAA1868293.1"/>
    <property type="molecule type" value="Genomic_DNA"/>
</dbReference>
<comment type="caution">
    <text evidence="2">The sequence shown here is derived from an EMBL/GenBank/DDBJ whole genome shotgun (WGS) entry which is preliminary data.</text>
</comment>
<gene>
    <name evidence="2" type="ORF">GCM10009836_55960</name>
</gene>
<accession>A0ABN2NGI6</accession>
<evidence type="ECO:0008006" key="4">
    <source>
        <dbReference type="Google" id="ProtNLM"/>
    </source>
</evidence>
<evidence type="ECO:0000256" key="1">
    <source>
        <dbReference type="SAM" id="MobiDB-lite"/>
    </source>
</evidence>
<evidence type="ECO:0000313" key="3">
    <source>
        <dbReference type="Proteomes" id="UP001500449"/>
    </source>
</evidence>
<feature type="region of interest" description="Disordered" evidence="1">
    <location>
        <begin position="245"/>
        <end position="274"/>
    </location>
</feature>
<organism evidence="2 3">
    <name type="scientific">Pseudonocardia ailaonensis</name>
    <dbReference type="NCBI Taxonomy" id="367279"/>
    <lineage>
        <taxon>Bacteria</taxon>
        <taxon>Bacillati</taxon>
        <taxon>Actinomycetota</taxon>
        <taxon>Actinomycetes</taxon>
        <taxon>Pseudonocardiales</taxon>
        <taxon>Pseudonocardiaceae</taxon>
        <taxon>Pseudonocardia</taxon>
    </lineage>
</organism>
<sequence>MRHPARVTKPGRSVIALLLDRSSALAPLRDEIRAGVSALLADQAARTGDVEVYAATTGRKAGKLGGGIPAADASVPALRGRGTAAVRDSLGALVTALGGNLAGMPEQERPERVFLLVVTGGADEGSATWGPDELRDLVATQERDYAWEVLTVTVAEHAGLAPWGEGHRSIGAVPTAEGVRFALAAASEYLGRAREVGPWQPVPGFSQEQRCAAYPPSYHLDEQNRTDETGAETTQAIPVITAERLAEADRADAEHRRRWWQPSSWKQSRKPANA</sequence>
<dbReference type="Proteomes" id="UP001500449">
    <property type="component" value="Unassembled WGS sequence"/>
</dbReference>
<keyword evidence="3" id="KW-1185">Reference proteome</keyword>
<reference evidence="2 3" key="1">
    <citation type="journal article" date="2019" name="Int. J. Syst. Evol. Microbiol.">
        <title>The Global Catalogue of Microorganisms (GCM) 10K type strain sequencing project: providing services to taxonomists for standard genome sequencing and annotation.</title>
        <authorList>
            <consortium name="The Broad Institute Genomics Platform"/>
            <consortium name="The Broad Institute Genome Sequencing Center for Infectious Disease"/>
            <person name="Wu L."/>
            <person name="Ma J."/>
        </authorList>
    </citation>
    <scope>NUCLEOTIDE SEQUENCE [LARGE SCALE GENOMIC DNA]</scope>
    <source>
        <strain evidence="2 3">JCM 16009</strain>
    </source>
</reference>
<protein>
    <recommendedName>
        <fullName evidence="4">VWFA domain-containing protein</fullName>
    </recommendedName>
</protein>
<name>A0ABN2NGI6_9PSEU</name>
<feature type="compositionally biased region" description="Basic and acidic residues" evidence="1">
    <location>
        <begin position="245"/>
        <end position="255"/>
    </location>
</feature>